<evidence type="ECO:0000313" key="2">
    <source>
        <dbReference type="EMBL" id="PCJ40336.1"/>
    </source>
</evidence>
<feature type="transmembrane region" description="Helical" evidence="1">
    <location>
        <begin position="63"/>
        <end position="87"/>
    </location>
</feature>
<sequence>MDIEGIPNWLYEFYGEMSNFEIIQLQAAQLDNTNSILTIVMSALFAYFMLSQFFATKLSKLQVIIISIIYSLFMLFEVSLMASTLVNNHSIQLYFSSLSGGELTVDPLMLFMTLPFISIIAWGISIIYMWTLSRRK</sequence>
<feature type="transmembrane region" description="Helical" evidence="1">
    <location>
        <begin position="36"/>
        <end position="56"/>
    </location>
</feature>
<comment type="caution">
    <text evidence="2">The sequence shown here is derived from an EMBL/GenBank/DDBJ whole genome shotgun (WGS) entry which is preliminary data.</text>
</comment>
<dbReference type="EMBL" id="NVWI01000009">
    <property type="protein sequence ID" value="PCJ40336.1"/>
    <property type="molecule type" value="Genomic_DNA"/>
</dbReference>
<name>A0A2A5CAE2_9GAMM</name>
<organism evidence="2 3">
    <name type="scientific">SAR86 cluster bacterium</name>
    <dbReference type="NCBI Taxonomy" id="2030880"/>
    <lineage>
        <taxon>Bacteria</taxon>
        <taxon>Pseudomonadati</taxon>
        <taxon>Pseudomonadota</taxon>
        <taxon>Gammaproteobacteria</taxon>
        <taxon>SAR86 cluster</taxon>
    </lineage>
</organism>
<evidence type="ECO:0000256" key="1">
    <source>
        <dbReference type="SAM" id="Phobius"/>
    </source>
</evidence>
<keyword evidence="1" id="KW-1133">Transmembrane helix</keyword>
<dbReference type="Proteomes" id="UP000228987">
    <property type="component" value="Unassembled WGS sequence"/>
</dbReference>
<feature type="transmembrane region" description="Helical" evidence="1">
    <location>
        <begin position="107"/>
        <end position="130"/>
    </location>
</feature>
<evidence type="ECO:0000313" key="3">
    <source>
        <dbReference type="Proteomes" id="UP000228987"/>
    </source>
</evidence>
<keyword evidence="1" id="KW-0812">Transmembrane</keyword>
<keyword evidence="1" id="KW-0472">Membrane</keyword>
<accession>A0A2A5CAE2</accession>
<gene>
    <name evidence="2" type="ORF">COA71_10775</name>
</gene>
<protein>
    <submittedName>
        <fullName evidence="2">Uncharacterized protein</fullName>
    </submittedName>
</protein>
<dbReference type="AlphaFoldDB" id="A0A2A5CAE2"/>
<reference evidence="3" key="1">
    <citation type="submission" date="2017-08" db="EMBL/GenBank/DDBJ databases">
        <title>A dynamic microbial community with high functional redundancy inhabits the cold, oxic subseafloor aquifer.</title>
        <authorList>
            <person name="Tully B.J."/>
            <person name="Wheat C.G."/>
            <person name="Glazer B.T."/>
            <person name="Huber J.A."/>
        </authorList>
    </citation>
    <scope>NUCLEOTIDE SEQUENCE [LARGE SCALE GENOMIC DNA]</scope>
</reference>
<proteinExistence type="predicted"/>